<feature type="region of interest" description="Disordered" evidence="1">
    <location>
        <begin position="81"/>
        <end position="137"/>
    </location>
</feature>
<dbReference type="Proteomes" id="UP000224634">
    <property type="component" value="Unassembled WGS sequence"/>
</dbReference>
<organism evidence="3 4">
    <name type="scientific">Polytolypa hystricis (strain UAMH7299)</name>
    <dbReference type="NCBI Taxonomy" id="1447883"/>
    <lineage>
        <taxon>Eukaryota</taxon>
        <taxon>Fungi</taxon>
        <taxon>Dikarya</taxon>
        <taxon>Ascomycota</taxon>
        <taxon>Pezizomycotina</taxon>
        <taxon>Eurotiomycetes</taxon>
        <taxon>Eurotiomycetidae</taxon>
        <taxon>Onygenales</taxon>
        <taxon>Onygenales incertae sedis</taxon>
        <taxon>Polytolypa</taxon>
    </lineage>
</organism>
<dbReference type="AlphaFoldDB" id="A0A2B7Y526"/>
<feature type="compositionally biased region" description="Acidic residues" evidence="1">
    <location>
        <begin position="343"/>
        <end position="353"/>
    </location>
</feature>
<sequence length="405" mass="45274">MVSQHSMDMFFEDNEAEKAERTSLLNELDNLVEGASFSRELWACLRVADLGSLRLIVEDVKHSRHPEQSLGGFEQSVKESKLVRHWKQQTRNDSRATSTATTPLQPSTPARSDVSGSPATQSSGHRKRRRDGVQMRDQLQSELCRKRDQRRCVITKSGEPVEVAHIFPFAMRGLQTEEARAQRFSPWKTLKLFWTEEKVNRWLSAIQATTETPKNLFCLAPHAHAYQGKAYFALKYLGSNEENTSRTVVFMWLPHFDKPHSLRVCTEPSAAPVIQLRKDGAGGVVGLWDVSTESPISTGDQIVLETTDPVGLPLPDVDLLELHWVLQRVVAMAGGAEPRDETYEADDEDDDECGAWADDGSDVSNLSLPQKSTISSSSFNDEKRMVLDLHSCDSHGVSVGPYCHA</sequence>
<feature type="domain" description="HNH nuclease" evidence="2">
    <location>
        <begin position="152"/>
        <end position="234"/>
    </location>
</feature>
<proteinExistence type="predicted"/>
<reference evidence="3 4" key="1">
    <citation type="submission" date="2017-10" db="EMBL/GenBank/DDBJ databases">
        <title>Comparative genomics in systemic dimorphic fungi from Ajellomycetaceae.</title>
        <authorList>
            <person name="Munoz J.F."/>
            <person name="Mcewen J.G."/>
            <person name="Clay O.K."/>
            <person name="Cuomo C.A."/>
        </authorList>
    </citation>
    <scope>NUCLEOTIDE SEQUENCE [LARGE SCALE GENOMIC DNA]</scope>
    <source>
        <strain evidence="3 4">UAMH7299</strain>
    </source>
</reference>
<feature type="compositionally biased region" description="Polar residues" evidence="1">
    <location>
        <begin position="362"/>
        <end position="376"/>
    </location>
</feature>
<comment type="caution">
    <text evidence="3">The sequence shown here is derived from an EMBL/GenBank/DDBJ whole genome shotgun (WGS) entry which is preliminary data.</text>
</comment>
<evidence type="ECO:0000256" key="1">
    <source>
        <dbReference type="SAM" id="MobiDB-lite"/>
    </source>
</evidence>
<dbReference type="OrthoDB" id="5416097at2759"/>
<gene>
    <name evidence="3" type="ORF">AJ80_05341</name>
</gene>
<evidence type="ECO:0000259" key="2">
    <source>
        <dbReference type="Pfam" id="PF13391"/>
    </source>
</evidence>
<dbReference type="InterPro" id="IPR003615">
    <property type="entry name" value="HNH_nuc"/>
</dbReference>
<evidence type="ECO:0000313" key="4">
    <source>
        <dbReference type="Proteomes" id="UP000224634"/>
    </source>
</evidence>
<dbReference type="Pfam" id="PF13391">
    <property type="entry name" value="HNH_2"/>
    <property type="match status" value="1"/>
</dbReference>
<evidence type="ECO:0000313" key="3">
    <source>
        <dbReference type="EMBL" id="PGH15998.1"/>
    </source>
</evidence>
<feature type="compositionally biased region" description="Polar residues" evidence="1">
    <location>
        <begin position="89"/>
        <end position="123"/>
    </location>
</feature>
<dbReference type="EMBL" id="PDNA01000077">
    <property type="protein sequence ID" value="PGH15998.1"/>
    <property type="molecule type" value="Genomic_DNA"/>
</dbReference>
<feature type="region of interest" description="Disordered" evidence="1">
    <location>
        <begin position="336"/>
        <end position="376"/>
    </location>
</feature>
<accession>A0A2B7Y526</accession>
<protein>
    <recommendedName>
        <fullName evidence="2">HNH nuclease domain-containing protein</fullName>
    </recommendedName>
</protein>
<name>A0A2B7Y526_POLH7</name>
<keyword evidence="4" id="KW-1185">Reference proteome</keyword>